<organism evidence="2 3">
    <name type="scientific">Dictyobacter alpinus</name>
    <dbReference type="NCBI Taxonomy" id="2014873"/>
    <lineage>
        <taxon>Bacteria</taxon>
        <taxon>Bacillati</taxon>
        <taxon>Chloroflexota</taxon>
        <taxon>Ktedonobacteria</taxon>
        <taxon>Ktedonobacterales</taxon>
        <taxon>Dictyobacteraceae</taxon>
        <taxon>Dictyobacter</taxon>
    </lineage>
</organism>
<evidence type="ECO:0000259" key="1">
    <source>
        <dbReference type="Pfam" id="PF21849"/>
    </source>
</evidence>
<protein>
    <recommendedName>
        <fullName evidence="1">DUF6908 domain-containing protein</fullName>
    </recommendedName>
</protein>
<evidence type="ECO:0000313" key="3">
    <source>
        <dbReference type="Proteomes" id="UP000287171"/>
    </source>
</evidence>
<accession>A0A402BKX2</accession>
<dbReference type="Proteomes" id="UP000287171">
    <property type="component" value="Unassembled WGS sequence"/>
</dbReference>
<sequence>MGKSAGELLLRSVHDVVRAARLWEEFETAEQFTLSVENEPYMPLIIESWPTLDPLQGEQRHVLVAHYYTVKERQFPDPELEMTEYGFPVRLRQTVFGIMETPVLWRDARTQEVLVNVRGKRDMAELLRIWAKNIKYQGFAEAASRIVTVAPPPILALEAGEEQGALGGT</sequence>
<evidence type="ECO:0000313" key="2">
    <source>
        <dbReference type="EMBL" id="GCE31982.1"/>
    </source>
</evidence>
<comment type="caution">
    <text evidence="2">The sequence shown here is derived from an EMBL/GenBank/DDBJ whole genome shotgun (WGS) entry which is preliminary data.</text>
</comment>
<gene>
    <name evidence="2" type="ORF">KDA_74660</name>
</gene>
<dbReference type="RefSeq" id="WP_371865606.1">
    <property type="nucleotide sequence ID" value="NZ_BIFT01000003.1"/>
</dbReference>
<proteinExistence type="predicted"/>
<name>A0A402BKX2_9CHLR</name>
<dbReference type="EMBL" id="BIFT01000003">
    <property type="protein sequence ID" value="GCE31982.1"/>
    <property type="molecule type" value="Genomic_DNA"/>
</dbReference>
<feature type="domain" description="DUF6908" evidence="1">
    <location>
        <begin position="13"/>
        <end position="140"/>
    </location>
</feature>
<keyword evidence="3" id="KW-1185">Reference proteome</keyword>
<dbReference type="Pfam" id="PF21849">
    <property type="entry name" value="DUF6908"/>
    <property type="match status" value="1"/>
</dbReference>
<dbReference type="InterPro" id="IPR054203">
    <property type="entry name" value="DUF6908"/>
</dbReference>
<dbReference type="AlphaFoldDB" id="A0A402BKX2"/>
<reference evidence="3" key="1">
    <citation type="submission" date="2018-12" db="EMBL/GenBank/DDBJ databases">
        <title>Tengunoibacter tsumagoiensis gen. nov., sp. nov., Dictyobacter kobayashii sp. nov., D. alpinus sp. nov., and D. joshuensis sp. nov. and description of Dictyobacteraceae fam. nov. within the order Ktedonobacterales isolated from Tengu-no-mugimeshi.</title>
        <authorList>
            <person name="Wang C.M."/>
            <person name="Zheng Y."/>
            <person name="Sakai Y."/>
            <person name="Toyoda A."/>
            <person name="Minakuchi Y."/>
            <person name="Abe K."/>
            <person name="Yokota A."/>
            <person name="Yabe S."/>
        </authorList>
    </citation>
    <scope>NUCLEOTIDE SEQUENCE [LARGE SCALE GENOMIC DNA]</scope>
    <source>
        <strain evidence="3">Uno16</strain>
    </source>
</reference>